<gene>
    <name evidence="3" type="ORF">CP970_36720</name>
</gene>
<proteinExistence type="inferred from homology"/>
<protein>
    <submittedName>
        <fullName evidence="3">Thioesterase</fullName>
    </submittedName>
</protein>
<evidence type="ECO:0000313" key="3">
    <source>
        <dbReference type="EMBL" id="QEU95744.1"/>
    </source>
</evidence>
<evidence type="ECO:0000256" key="1">
    <source>
        <dbReference type="ARBA" id="ARBA00007169"/>
    </source>
</evidence>
<dbReference type="SUPFAM" id="SSF53474">
    <property type="entry name" value="alpha/beta-Hydrolases"/>
    <property type="match status" value="1"/>
</dbReference>
<dbReference type="PANTHER" id="PTHR11487">
    <property type="entry name" value="THIOESTERASE"/>
    <property type="match status" value="1"/>
</dbReference>
<dbReference type="PANTHER" id="PTHR11487:SF0">
    <property type="entry name" value="S-ACYL FATTY ACID SYNTHASE THIOESTERASE, MEDIUM CHAIN"/>
    <property type="match status" value="1"/>
</dbReference>
<sequence>MTPPGSTLAEQTRSLSRYVTQRPAPEAALRLFCLHHAGGAASSFRGWQAQLGPRVQVVPVQLPGRETRVREPRPRTMDALVHELDQALDPFLSDSALQPYAFYGHSMGALIGYRLVRHRAAMGASLPSMLLVGAHPAPHRPHPLRGVPDVPQKELARWLSDIGGLSPQLLRHPEWLRWAVDLVRDDLTLTASHRVHAVGPVPCPIHVFAGSDDPLVPPAEASAWAEHSLSSCEVHTIRGGHFFTRDHGMTDFFDRLAGVLHKGAYLHNRSLLGRTPQ</sequence>
<name>A0A5J6GMY5_STRKN</name>
<dbReference type="InterPro" id="IPR029058">
    <property type="entry name" value="AB_hydrolase_fold"/>
</dbReference>
<accession>A0A5J6GMY5</accession>
<dbReference type="Proteomes" id="UP000325529">
    <property type="component" value="Chromosome"/>
</dbReference>
<comment type="similarity">
    <text evidence="1">Belongs to the thioesterase family.</text>
</comment>
<dbReference type="Gene3D" id="3.40.50.1820">
    <property type="entry name" value="alpha/beta hydrolase"/>
    <property type="match status" value="1"/>
</dbReference>
<evidence type="ECO:0000259" key="2">
    <source>
        <dbReference type="Pfam" id="PF00975"/>
    </source>
</evidence>
<dbReference type="KEGG" id="ska:CP970_36720"/>
<dbReference type="GO" id="GO:0008610">
    <property type="term" value="P:lipid biosynthetic process"/>
    <property type="evidence" value="ECO:0007669"/>
    <property type="project" value="TreeGrafter"/>
</dbReference>
<dbReference type="Pfam" id="PF00975">
    <property type="entry name" value="Thioesterase"/>
    <property type="match status" value="1"/>
</dbReference>
<feature type="domain" description="Thioesterase" evidence="2">
    <location>
        <begin position="30"/>
        <end position="251"/>
    </location>
</feature>
<dbReference type="InterPro" id="IPR001031">
    <property type="entry name" value="Thioesterase"/>
</dbReference>
<keyword evidence="4" id="KW-1185">Reference proteome</keyword>
<dbReference type="AlphaFoldDB" id="A0A5J6GMY5"/>
<dbReference type="EMBL" id="CP023699">
    <property type="protein sequence ID" value="QEU95744.1"/>
    <property type="molecule type" value="Genomic_DNA"/>
</dbReference>
<organism evidence="3 4">
    <name type="scientific">Streptomyces kanamyceticus</name>
    <dbReference type="NCBI Taxonomy" id="1967"/>
    <lineage>
        <taxon>Bacteria</taxon>
        <taxon>Bacillati</taxon>
        <taxon>Actinomycetota</taxon>
        <taxon>Actinomycetes</taxon>
        <taxon>Kitasatosporales</taxon>
        <taxon>Streptomycetaceae</taxon>
        <taxon>Streptomyces</taxon>
    </lineage>
</organism>
<dbReference type="InterPro" id="IPR012223">
    <property type="entry name" value="TEII"/>
</dbReference>
<reference evidence="3 4" key="1">
    <citation type="submission" date="2017-09" db="EMBL/GenBank/DDBJ databases">
        <authorList>
            <person name="Lee N."/>
            <person name="Cho B.-K."/>
        </authorList>
    </citation>
    <scope>NUCLEOTIDE SEQUENCE [LARGE SCALE GENOMIC DNA]</scope>
    <source>
        <strain evidence="3 4">ATCC 12853</strain>
    </source>
</reference>
<evidence type="ECO:0000313" key="4">
    <source>
        <dbReference type="Proteomes" id="UP000325529"/>
    </source>
</evidence>